<feature type="transmembrane region" description="Helical" evidence="2">
    <location>
        <begin position="185"/>
        <end position="205"/>
    </location>
</feature>
<feature type="region of interest" description="Disordered" evidence="1">
    <location>
        <begin position="1"/>
        <end position="89"/>
    </location>
</feature>
<evidence type="ECO:0008006" key="5">
    <source>
        <dbReference type="Google" id="ProtNLM"/>
    </source>
</evidence>
<keyword evidence="2" id="KW-1133">Transmembrane helix</keyword>
<keyword evidence="4" id="KW-1185">Reference proteome</keyword>
<feature type="transmembrane region" description="Helical" evidence="2">
    <location>
        <begin position="261"/>
        <end position="282"/>
    </location>
</feature>
<feature type="compositionally biased region" description="Low complexity" evidence="1">
    <location>
        <begin position="11"/>
        <end position="24"/>
    </location>
</feature>
<dbReference type="Proteomes" id="UP000604241">
    <property type="component" value="Unassembled WGS sequence"/>
</dbReference>
<feature type="transmembrane region" description="Helical" evidence="2">
    <location>
        <begin position="225"/>
        <end position="255"/>
    </location>
</feature>
<evidence type="ECO:0000256" key="1">
    <source>
        <dbReference type="SAM" id="MobiDB-lite"/>
    </source>
</evidence>
<keyword evidence="2" id="KW-0472">Membrane</keyword>
<gene>
    <name evidence="3" type="ORF">H9657_07040</name>
</gene>
<keyword evidence="2" id="KW-0812">Transmembrane</keyword>
<protein>
    <recommendedName>
        <fullName evidence="5">Glycerophosphoryl diester phosphodiesterase membrane domain-containing protein</fullName>
    </recommendedName>
</protein>
<evidence type="ECO:0000256" key="2">
    <source>
        <dbReference type="SAM" id="Phobius"/>
    </source>
</evidence>
<feature type="transmembrane region" description="Helical" evidence="2">
    <location>
        <begin position="124"/>
        <end position="148"/>
    </location>
</feature>
<feature type="transmembrane region" description="Helical" evidence="2">
    <location>
        <begin position="360"/>
        <end position="383"/>
    </location>
</feature>
<sequence length="404" mass="40946">MTSPQDDGTGPAPWAHPAGPPADATPSHAPVPPPPPVAPGGPGVGWGTAPAPPAWGTGPAPTPGQAPPAAWGQPSVPPGWGAPPPGPAPAWQVPVLQPGIIPLRPLGLGEILDGAVRAVRANPAVMFGLSAVVVTVAVALQTLVQLYVASLIGAALGDTTLDGAMTAADSAVFTELLSTSGGQALTVPLLIPVTSVLTGLLIVSVSRSVLGQRVALREVWRTRRVWLLVGFAVLQLLASTLAVALWIGAVAALAAAGADGAAVAVGLLGGLALGALLVWVTTRTLLVPPALMLEGKRFWPTVARAWRLTRGSFWRLLGIYLLSNLLVSILMYLFLVPAAVVAGLITAASGSDDMTILVSALGQIVGLTLSTTFLAAVVALLYVDVRIRREGLDLDLARAATGAA</sequence>
<proteinExistence type="predicted"/>
<evidence type="ECO:0000313" key="4">
    <source>
        <dbReference type="Proteomes" id="UP000604241"/>
    </source>
</evidence>
<evidence type="ECO:0000313" key="3">
    <source>
        <dbReference type="EMBL" id="MBD7918034.1"/>
    </source>
</evidence>
<name>A0ABR8QC84_9CELL</name>
<organism evidence="3 4">
    <name type="scientific">Cellulomonas avistercoris</name>
    <dbReference type="NCBI Taxonomy" id="2762242"/>
    <lineage>
        <taxon>Bacteria</taxon>
        <taxon>Bacillati</taxon>
        <taxon>Actinomycetota</taxon>
        <taxon>Actinomycetes</taxon>
        <taxon>Micrococcales</taxon>
        <taxon>Cellulomonadaceae</taxon>
        <taxon>Cellulomonas</taxon>
    </lineage>
</organism>
<dbReference type="EMBL" id="JACSQV010000005">
    <property type="protein sequence ID" value="MBD7918034.1"/>
    <property type="molecule type" value="Genomic_DNA"/>
</dbReference>
<accession>A0ABR8QC84</accession>
<feature type="compositionally biased region" description="Pro residues" evidence="1">
    <location>
        <begin position="29"/>
        <end position="39"/>
    </location>
</feature>
<comment type="caution">
    <text evidence="3">The sequence shown here is derived from an EMBL/GenBank/DDBJ whole genome shotgun (WGS) entry which is preliminary data.</text>
</comment>
<feature type="transmembrane region" description="Helical" evidence="2">
    <location>
        <begin position="317"/>
        <end position="348"/>
    </location>
</feature>
<reference evidence="3 4" key="1">
    <citation type="submission" date="2020-08" db="EMBL/GenBank/DDBJ databases">
        <title>A Genomic Blueprint of the Chicken Gut Microbiome.</title>
        <authorList>
            <person name="Gilroy R."/>
            <person name="Ravi A."/>
            <person name="Getino M."/>
            <person name="Pursley I."/>
            <person name="Horton D.L."/>
            <person name="Alikhan N.-F."/>
            <person name="Baker D."/>
            <person name="Gharbi K."/>
            <person name="Hall N."/>
            <person name="Watson M."/>
            <person name="Adriaenssens E.M."/>
            <person name="Foster-Nyarko E."/>
            <person name="Jarju S."/>
            <person name="Secka A."/>
            <person name="Antonio M."/>
            <person name="Oren A."/>
            <person name="Chaudhuri R."/>
            <person name="La Ragione R.M."/>
            <person name="Hildebrand F."/>
            <person name="Pallen M.J."/>
        </authorList>
    </citation>
    <scope>NUCLEOTIDE SEQUENCE [LARGE SCALE GENOMIC DNA]</scope>
    <source>
        <strain evidence="3 4">Sa3CUA2</strain>
    </source>
</reference>
<feature type="compositionally biased region" description="Pro residues" evidence="1">
    <location>
        <begin position="75"/>
        <end position="88"/>
    </location>
</feature>
<dbReference type="RefSeq" id="WP_191781820.1">
    <property type="nucleotide sequence ID" value="NZ_JACSQV010000005.1"/>
</dbReference>